<feature type="transmembrane region" description="Helical" evidence="9">
    <location>
        <begin position="201"/>
        <end position="220"/>
    </location>
</feature>
<keyword evidence="5 9" id="KW-0812">Transmembrane</keyword>
<dbReference type="RefSeq" id="WP_008695434.1">
    <property type="nucleotide sequence ID" value="NZ_KE161007.1"/>
</dbReference>
<evidence type="ECO:0000256" key="8">
    <source>
        <dbReference type="ARBA" id="ARBA00038435"/>
    </source>
</evidence>
<sequence length="450" mass="47319">MDNLQSKKNYGIKAFFPLIVFLIIYLGSGIFFTLMGIEKPFNQVPREAALLGGLVAAIIMGKDKVDFKIDIISKHGGDSGVILMCIIFLLAGAFAGAARGMGGVDATVNLGLSIIPRKFIFSGIFIIAALIATAMGTSMGTISAIGPIAIGLAEKAHISPTIAIAAVLGGAMFGDNLSIISDTTIAATRGAGCEMNEKFKMNLLIALPAAIVAIICYSFVGTGEELTGEYTYNIVRIVPYIIVLITALLGMNVIVVLLLGTGMCGVIGFITGSLTFSTYAQAIAKGINGMSGLIIIAIVLRGLTGIAKEYGGIDWLVNSLEKRIHSRRGAEYGISALVALVDCSMANNTVAILVSAPLAKTFAKIYNIAPKRLASLLDIFSCAVQGIIPHGGQMLLASTLTGLSPFAIVSDSYYPFLLAIAAIITIQFGLLRTKEEKMGVELYKESEAEI</sequence>
<feature type="domain" description="Na+/H+ antiporter NhaC-like C-terminal" evidence="10">
    <location>
        <begin position="243"/>
        <end position="430"/>
    </location>
</feature>
<feature type="transmembrane region" description="Helical" evidence="9">
    <location>
        <begin position="332"/>
        <end position="353"/>
    </location>
</feature>
<keyword evidence="3" id="KW-0050">Antiport</keyword>
<evidence type="ECO:0000313" key="12">
    <source>
        <dbReference type="Proteomes" id="UP000003233"/>
    </source>
</evidence>
<feature type="domain" description="Na+/H+ antiporter NhaC-like C-terminal" evidence="10">
    <location>
        <begin position="69"/>
        <end position="221"/>
    </location>
</feature>
<comment type="caution">
    <text evidence="11">The sequence shown here is derived from an EMBL/GenBank/DDBJ whole genome shotgun (WGS) entry which is preliminary data.</text>
</comment>
<dbReference type="GO" id="GO:0005886">
    <property type="term" value="C:plasma membrane"/>
    <property type="evidence" value="ECO:0007669"/>
    <property type="project" value="UniProtKB-SubCell"/>
</dbReference>
<keyword evidence="12" id="KW-1185">Reference proteome</keyword>
<comment type="similarity">
    <text evidence="8">Belongs to the NhaC Na(+)/H(+) (TC 2.A.35) antiporter family.</text>
</comment>
<feature type="transmembrane region" description="Helical" evidence="9">
    <location>
        <begin position="240"/>
        <end position="270"/>
    </location>
</feature>
<dbReference type="PANTHER" id="PTHR33451">
    <property type="entry name" value="MALATE-2H(+)/NA(+)-LACTATE ANTIPORTER"/>
    <property type="match status" value="1"/>
</dbReference>
<keyword evidence="4" id="KW-1003">Cell membrane</keyword>
<proteinExistence type="inferred from homology"/>
<dbReference type="Pfam" id="PF03553">
    <property type="entry name" value="Na_H_antiporter"/>
    <property type="match status" value="2"/>
</dbReference>
<evidence type="ECO:0000256" key="7">
    <source>
        <dbReference type="ARBA" id="ARBA00023136"/>
    </source>
</evidence>
<evidence type="ECO:0000256" key="4">
    <source>
        <dbReference type="ARBA" id="ARBA00022475"/>
    </source>
</evidence>
<evidence type="ECO:0000256" key="3">
    <source>
        <dbReference type="ARBA" id="ARBA00022449"/>
    </source>
</evidence>
<feature type="transmembrane region" description="Helical" evidence="9">
    <location>
        <begin position="14"/>
        <end position="37"/>
    </location>
</feature>
<evidence type="ECO:0000256" key="5">
    <source>
        <dbReference type="ARBA" id="ARBA00022692"/>
    </source>
</evidence>
<feature type="transmembrane region" description="Helical" evidence="9">
    <location>
        <begin position="412"/>
        <end position="431"/>
    </location>
</feature>
<feature type="transmembrane region" description="Helical" evidence="9">
    <location>
        <begin position="373"/>
        <end position="392"/>
    </location>
</feature>
<dbReference type="HOGENOM" id="CLU_043525_0_0_0"/>
<feature type="transmembrane region" description="Helical" evidence="9">
    <location>
        <begin position="282"/>
        <end position="300"/>
    </location>
</feature>
<dbReference type="AlphaFoldDB" id="H1PP01"/>
<dbReference type="PANTHER" id="PTHR33451:SF5">
    <property type="entry name" value="NA+_H+ ANTIPORTER"/>
    <property type="match status" value="1"/>
</dbReference>
<keyword evidence="2" id="KW-0813">Transport</keyword>
<feature type="transmembrane region" description="Helical" evidence="9">
    <location>
        <begin position="119"/>
        <end position="152"/>
    </location>
</feature>
<keyword evidence="7 9" id="KW-0472">Membrane</keyword>
<reference evidence="11 12" key="1">
    <citation type="submission" date="2012-07" db="EMBL/GenBank/DDBJ databases">
        <title>The Genome Sequence of Fusobacterium ulcerans 12_1B.</title>
        <authorList>
            <consortium name="The Broad Institute Genome Sequencing Platform"/>
            <person name="Earl A."/>
            <person name="Ward D."/>
            <person name="Feldgarden M."/>
            <person name="Gevers D."/>
            <person name="Strauss J."/>
            <person name="Ambrose C.E."/>
            <person name="Allen-Vercoe E."/>
            <person name="Walker B."/>
            <person name="Young S.K."/>
            <person name="Zeng Q."/>
            <person name="Gargeya S."/>
            <person name="Fitzgerald M."/>
            <person name="Haas B."/>
            <person name="Abouelleil A."/>
            <person name="Alvarado L."/>
            <person name="Arachchi H.M."/>
            <person name="Berlin A.M."/>
            <person name="Chapman S.B."/>
            <person name="Goldberg J."/>
            <person name="Griggs A."/>
            <person name="Gujja S."/>
            <person name="Hansen M."/>
            <person name="Howarth C."/>
            <person name="Imamovic A."/>
            <person name="Larimer J."/>
            <person name="McCowen C."/>
            <person name="Montmayeur A."/>
            <person name="Murphy C."/>
            <person name="Neiman D."/>
            <person name="Pearson M."/>
            <person name="Priest M."/>
            <person name="Roberts A."/>
            <person name="Saif S."/>
            <person name="Shea T."/>
            <person name="Sisk P."/>
            <person name="Sykes S."/>
            <person name="Wortman J."/>
            <person name="Nusbaum C."/>
            <person name="Birren B."/>
        </authorList>
    </citation>
    <scope>NUCLEOTIDE SEQUENCE [LARGE SCALE GENOMIC DNA]</scope>
    <source>
        <strain evidence="11 12">12_1B</strain>
    </source>
</reference>
<comment type="subcellular location">
    <subcellularLocation>
        <location evidence="1">Cell membrane</location>
        <topology evidence="1">Multi-pass membrane protein</topology>
    </subcellularLocation>
</comment>
<dbReference type="EMBL" id="AGWJ02000006">
    <property type="protein sequence ID" value="EHO84584.1"/>
    <property type="molecule type" value="Genomic_DNA"/>
</dbReference>
<dbReference type="PATRIC" id="fig|457404.5.peg.1088"/>
<dbReference type="InterPro" id="IPR018461">
    <property type="entry name" value="Na/H_Antiport_NhaC-like_C"/>
</dbReference>
<evidence type="ECO:0000256" key="2">
    <source>
        <dbReference type="ARBA" id="ARBA00022448"/>
    </source>
</evidence>
<dbReference type="InterPro" id="IPR052180">
    <property type="entry name" value="NhaC_Na-H+_Antiporter"/>
</dbReference>
<keyword evidence="6 9" id="KW-1133">Transmembrane helix</keyword>
<dbReference type="Proteomes" id="UP000003233">
    <property type="component" value="Unassembled WGS sequence"/>
</dbReference>
<feature type="transmembrane region" description="Helical" evidence="9">
    <location>
        <begin position="44"/>
        <end position="61"/>
    </location>
</feature>
<evidence type="ECO:0000256" key="6">
    <source>
        <dbReference type="ARBA" id="ARBA00022989"/>
    </source>
</evidence>
<gene>
    <name evidence="11" type="ORF">HMPREF0402_00144</name>
</gene>
<evidence type="ECO:0000313" key="11">
    <source>
        <dbReference type="EMBL" id="EHO84584.1"/>
    </source>
</evidence>
<dbReference type="BioCyc" id="FSP457404-HMP:GTSQ-145-MONOMER"/>
<feature type="transmembrane region" description="Helical" evidence="9">
    <location>
        <begin position="158"/>
        <end position="180"/>
    </location>
</feature>
<evidence type="ECO:0000256" key="1">
    <source>
        <dbReference type="ARBA" id="ARBA00004651"/>
    </source>
</evidence>
<name>H1PP01_9FUSO</name>
<accession>H1PP01</accession>
<feature type="transmembrane region" description="Helical" evidence="9">
    <location>
        <begin position="81"/>
        <end position="98"/>
    </location>
</feature>
<organism evidence="11 12">
    <name type="scientific">Fusobacterium ulcerans 12-1B</name>
    <dbReference type="NCBI Taxonomy" id="457404"/>
    <lineage>
        <taxon>Bacteria</taxon>
        <taxon>Fusobacteriati</taxon>
        <taxon>Fusobacteriota</taxon>
        <taxon>Fusobacteriia</taxon>
        <taxon>Fusobacteriales</taxon>
        <taxon>Fusobacteriaceae</taxon>
        <taxon>Fusobacterium</taxon>
    </lineage>
</organism>
<protein>
    <recommendedName>
        <fullName evidence="10">Na+/H+ antiporter NhaC-like C-terminal domain-containing protein</fullName>
    </recommendedName>
</protein>
<evidence type="ECO:0000259" key="10">
    <source>
        <dbReference type="Pfam" id="PF03553"/>
    </source>
</evidence>
<dbReference type="GO" id="GO:0015297">
    <property type="term" value="F:antiporter activity"/>
    <property type="evidence" value="ECO:0007669"/>
    <property type="project" value="UniProtKB-KW"/>
</dbReference>
<evidence type="ECO:0000256" key="9">
    <source>
        <dbReference type="SAM" id="Phobius"/>
    </source>
</evidence>